<evidence type="ECO:0000256" key="6">
    <source>
        <dbReference type="RuleBase" id="RU004466"/>
    </source>
</evidence>
<dbReference type="PATRIC" id="fig|1321818.3.peg.1240"/>
<evidence type="ECO:0000256" key="4">
    <source>
        <dbReference type="ARBA" id="ARBA00022723"/>
    </source>
</evidence>
<dbReference type="Proteomes" id="UP000016536">
    <property type="component" value="Unassembled WGS sequence"/>
</dbReference>
<keyword evidence="4" id="KW-0479">Metal-binding</keyword>
<name>U1Q8E6_9ACTO</name>
<protein>
    <submittedName>
        <fullName evidence="7">Polyprenyl synthetase</fullName>
    </submittedName>
</protein>
<evidence type="ECO:0000256" key="1">
    <source>
        <dbReference type="ARBA" id="ARBA00001946"/>
    </source>
</evidence>
<evidence type="ECO:0000256" key="2">
    <source>
        <dbReference type="ARBA" id="ARBA00006706"/>
    </source>
</evidence>
<comment type="similarity">
    <text evidence="2 6">Belongs to the FPP/GGPP synthase family.</text>
</comment>
<accession>U1Q8E6</accession>
<dbReference type="AlphaFoldDB" id="U1Q8E6"/>
<gene>
    <name evidence="7" type="ORF">HMPREF1979_01479</name>
</gene>
<comment type="caution">
    <text evidence="7">The sequence shown here is derived from an EMBL/GenBank/DDBJ whole genome shotgun (WGS) entry which is preliminary data.</text>
</comment>
<dbReference type="InterPro" id="IPR000092">
    <property type="entry name" value="Polyprenyl_synt"/>
</dbReference>
<dbReference type="InterPro" id="IPR033749">
    <property type="entry name" value="Polyprenyl_synt_CS"/>
</dbReference>
<keyword evidence="3 6" id="KW-0808">Transferase</keyword>
<evidence type="ECO:0000256" key="3">
    <source>
        <dbReference type="ARBA" id="ARBA00022679"/>
    </source>
</evidence>
<dbReference type="SUPFAM" id="SSF48576">
    <property type="entry name" value="Terpenoid synthases"/>
    <property type="match status" value="1"/>
</dbReference>
<dbReference type="InterPro" id="IPR008949">
    <property type="entry name" value="Isoprenoid_synthase_dom_sf"/>
</dbReference>
<keyword evidence="8" id="KW-1185">Reference proteome</keyword>
<dbReference type="GO" id="GO:0046872">
    <property type="term" value="F:metal ion binding"/>
    <property type="evidence" value="ECO:0007669"/>
    <property type="project" value="UniProtKB-KW"/>
</dbReference>
<dbReference type="Pfam" id="PF00348">
    <property type="entry name" value="polyprenyl_synt"/>
    <property type="match status" value="1"/>
</dbReference>
<organism evidence="7 8">
    <name type="scientific">Actinomyces johnsonii F0542</name>
    <dbReference type="NCBI Taxonomy" id="1321818"/>
    <lineage>
        <taxon>Bacteria</taxon>
        <taxon>Bacillati</taxon>
        <taxon>Actinomycetota</taxon>
        <taxon>Actinomycetes</taxon>
        <taxon>Actinomycetales</taxon>
        <taxon>Actinomycetaceae</taxon>
        <taxon>Actinomyces</taxon>
    </lineage>
</organism>
<dbReference type="Gene3D" id="1.10.600.10">
    <property type="entry name" value="Farnesyl Diphosphate Synthase"/>
    <property type="match status" value="1"/>
</dbReference>
<dbReference type="GO" id="GO:0008299">
    <property type="term" value="P:isoprenoid biosynthetic process"/>
    <property type="evidence" value="ECO:0007669"/>
    <property type="project" value="InterPro"/>
</dbReference>
<dbReference type="PANTHER" id="PTHR12001:SF85">
    <property type="entry name" value="SHORT CHAIN ISOPRENYL DIPHOSPHATE SYNTHASE"/>
    <property type="match status" value="1"/>
</dbReference>
<comment type="cofactor">
    <cofactor evidence="1">
        <name>Mg(2+)</name>
        <dbReference type="ChEBI" id="CHEBI:18420"/>
    </cofactor>
</comment>
<dbReference type="PANTHER" id="PTHR12001">
    <property type="entry name" value="GERANYLGERANYL PYROPHOSPHATE SYNTHASE"/>
    <property type="match status" value="1"/>
</dbReference>
<proteinExistence type="inferred from homology"/>
<dbReference type="HOGENOM" id="CLU_705211_0_0_11"/>
<reference evidence="7 8" key="1">
    <citation type="submission" date="2013-08" db="EMBL/GenBank/DDBJ databases">
        <authorList>
            <person name="Weinstock G."/>
            <person name="Sodergren E."/>
            <person name="Wylie T."/>
            <person name="Fulton L."/>
            <person name="Fulton R."/>
            <person name="Fronick C."/>
            <person name="O'Laughlin M."/>
            <person name="Godfrey J."/>
            <person name="Miner T."/>
            <person name="Herter B."/>
            <person name="Appelbaum E."/>
            <person name="Cordes M."/>
            <person name="Lek S."/>
            <person name="Wollam A."/>
            <person name="Pepin K.H."/>
            <person name="Palsikar V.B."/>
            <person name="Mitreva M."/>
            <person name="Wilson R.K."/>
        </authorList>
    </citation>
    <scope>NUCLEOTIDE SEQUENCE [LARGE SCALE GENOMIC DNA]</scope>
    <source>
        <strain evidence="7 8">F0542</strain>
    </source>
</reference>
<evidence type="ECO:0000313" key="8">
    <source>
        <dbReference type="Proteomes" id="UP000016536"/>
    </source>
</evidence>
<dbReference type="GO" id="GO:0004659">
    <property type="term" value="F:prenyltransferase activity"/>
    <property type="evidence" value="ECO:0007669"/>
    <property type="project" value="InterPro"/>
</dbReference>
<evidence type="ECO:0000256" key="5">
    <source>
        <dbReference type="ARBA" id="ARBA00022842"/>
    </source>
</evidence>
<dbReference type="EMBL" id="AWSE01000070">
    <property type="protein sequence ID" value="ERH24105.1"/>
    <property type="molecule type" value="Genomic_DNA"/>
</dbReference>
<evidence type="ECO:0000313" key="7">
    <source>
        <dbReference type="EMBL" id="ERH24105.1"/>
    </source>
</evidence>
<dbReference type="RefSeq" id="WP_009234627.1">
    <property type="nucleotide sequence ID" value="NZ_KE951848.1"/>
</dbReference>
<dbReference type="SFLD" id="SFLDS00005">
    <property type="entry name" value="Isoprenoid_Synthase_Type_I"/>
    <property type="match status" value="1"/>
</dbReference>
<sequence>MFESTDQANAAAARLEDNRSEIDHAIAAQIDWLIQHGPAADDPFIGAIYRWLEHYLHVAGKRFHGLTAILSYRAAGYSDVSAVLPVAAALQLYHHHTLVHDDIYDGDVMRRGLPTSHVRLASLFEGETTGAGDPKPFASRDDRSGVIAAFAYGKICRALANRAVSSAPLDGGSVLTILTMLEEHDLWDNVGQLLDVYHEGSRLPSPEACLRNVWLKTGRLFEICARAGAVAAGADPSITSALVSWAGHLAVAYQLKDDLEDTVADSEKGLGRGVGVDLVALKPTYLLSLANELADGQDRARISAWLNREQDYTVEEFSALIDRTGARRATQLKIEELISAGLAIVGALGTVRPDVLSELAELSRYAISDEYWRRPLVDERSTVADTGASDG</sequence>
<dbReference type="PROSITE" id="PS00723">
    <property type="entry name" value="POLYPRENYL_SYNTHASE_1"/>
    <property type="match status" value="1"/>
</dbReference>
<keyword evidence="5" id="KW-0460">Magnesium</keyword>